<keyword evidence="3" id="KW-0804">Transcription</keyword>
<protein>
    <submittedName>
        <fullName evidence="7">Uncharacterized protein</fullName>
    </submittedName>
</protein>
<organism evidence="7 8">
    <name type="scientific">Cannabis sativa</name>
    <name type="common">Hemp</name>
    <name type="synonym">Marijuana</name>
    <dbReference type="NCBI Taxonomy" id="3483"/>
    <lineage>
        <taxon>Eukaryota</taxon>
        <taxon>Viridiplantae</taxon>
        <taxon>Streptophyta</taxon>
        <taxon>Embryophyta</taxon>
        <taxon>Tracheophyta</taxon>
        <taxon>Spermatophyta</taxon>
        <taxon>Magnoliopsida</taxon>
        <taxon>eudicotyledons</taxon>
        <taxon>Gunneridae</taxon>
        <taxon>Pentapetalae</taxon>
        <taxon>rosids</taxon>
        <taxon>fabids</taxon>
        <taxon>Rosales</taxon>
        <taxon>Cannabaceae</taxon>
        <taxon>Cannabis</taxon>
    </lineage>
</organism>
<keyword evidence="6" id="KW-0812">Transmembrane</keyword>
<name>A0A7J6GRR5_CANSA</name>
<keyword evidence="4" id="KW-0539">Nucleus</keyword>
<evidence type="ECO:0000256" key="4">
    <source>
        <dbReference type="ARBA" id="ARBA00023242"/>
    </source>
</evidence>
<evidence type="ECO:0000313" key="8">
    <source>
        <dbReference type="Proteomes" id="UP000525078"/>
    </source>
</evidence>
<evidence type="ECO:0000256" key="2">
    <source>
        <dbReference type="ARBA" id="ARBA00023015"/>
    </source>
</evidence>
<keyword evidence="2" id="KW-0805">Transcription regulation</keyword>
<gene>
    <name evidence="7" type="ORF">F8388_010153</name>
</gene>
<evidence type="ECO:0000256" key="1">
    <source>
        <dbReference type="ARBA" id="ARBA00004123"/>
    </source>
</evidence>
<reference evidence="7 8" key="1">
    <citation type="journal article" date="2020" name="bioRxiv">
        <title>Sequence and annotation of 42 cannabis genomes reveals extensive copy number variation in cannabinoid synthesis and pathogen resistance genes.</title>
        <authorList>
            <person name="Mckernan K.J."/>
            <person name="Helbert Y."/>
            <person name="Kane L.T."/>
            <person name="Ebling H."/>
            <person name="Zhang L."/>
            <person name="Liu B."/>
            <person name="Eaton Z."/>
            <person name="Mclaughlin S."/>
            <person name="Kingan S."/>
            <person name="Baybayan P."/>
            <person name="Concepcion G."/>
            <person name="Jordan M."/>
            <person name="Riva A."/>
            <person name="Barbazuk W."/>
            <person name="Harkins T."/>
        </authorList>
    </citation>
    <scope>NUCLEOTIDE SEQUENCE [LARGE SCALE GENOMIC DNA]</scope>
    <source>
        <strain evidence="8">cv. Jamaican Lion 4</strain>
        <tissue evidence="7">Leaf</tissue>
    </source>
</reference>
<dbReference type="InterPro" id="IPR044549">
    <property type="entry name" value="bHLH_AtIBH1-like"/>
</dbReference>
<dbReference type="InterPro" id="IPR044660">
    <property type="entry name" value="IBH1-like"/>
</dbReference>
<evidence type="ECO:0000256" key="6">
    <source>
        <dbReference type="SAM" id="Phobius"/>
    </source>
</evidence>
<dbReference type="PANTHER" id="PTHR33124">
    <property type="entry name" value="TRANSCRIPTION FACTOR IBH1-LIKE 1"/>
    <property type="match status" value="1"/>
</dbReference>
<evidence type="ECO:0000256" key="3">
    <source>
        <dbReference type="ARBA" id="ARBA00023163"/>
    </source>
</evidence>
<feature type="compositionally biased region" description="Basic residues" evidence="5">
    <location>
        <begin position="12"/>
        <end position="26"/>
    </location>
</feature>
<dbReference type="CDD" id="cd11444">
    <property type="entry name" value="bHLH_AtIBH1_like"/>
    <property type="match status" value="1"/>
</dbReference>
<feature type="transmembrane region" description="Helical" evidence="6">
    <location>
        <begin position="133"/>
        <end position="157"/>
    </location>
</feature>
<sequence>MCSTTKDQKMSVMRRTRRRGGRRIKPRSRGCVARRSCNNGGGTCSKVADKLEALKNLIPTHEEETVKPEQLFQQTADYIVLLRTQVVILQKLVDFYGSGEAENTKKKERVTMQKAINKEKGCNSEIDRSKWLLGYYFTTVLWLSLALVVEVLVVWLWHSVFLNDSDKFTGQSRNPMCKSQYLWASLKHFLVPFERVKLLHTYLLMKPCDEQVCNMVNLIFQLERLTSFFLFCIPYHINHRPSFENIMSRALAAFVLLFALLPNELNKDIICFKTIEALFFIFINNLI</sequence>
<keyword evidence="6" id="KW-0472">Membrane</keyword>
<keyword evidence="6" id="KW-1133">Transmembrane helix</keyword>
<evidence type="ECO:0000313" key="7">
    <source>
        <dbReference type="EMBL" id="KAF4385597.1"/>
    </source>
</evidence>
<accession>A0A7J6GRR5</accession>
<evidence type="ECO:0000256" key="5">
    <source>
        <dbReference type="SAM" id="MobiDB-lite"/>
    </source>
</evidence>
<comment type="caution">
    <text evidence="7">The sequence shown here is derived from an EMBL/GenBank/DDBJ whole genome shotgun (WGS) entry which is preliminary data.</text>
</comment>
<feature type="region of interest" description="Disordered" evidence="5">
    <location>
        <begin position="1"/>
        <end position="26"/>
    </location>
</feature>
<dbReference type="GO" id="GO:0006355">
    <property type="term" value="P:regulation of DNA-templated transcription"/>
    <property type="evidence" value="ECO:0007669"/>
    <property type="project" value="InterPro"/>
</dbReference>
<dbReference type="AlphaFoldDB" id="A0A7J6GRR5"/>
<dbReference type="GO" id="GO:0005634">
    <property type="term" value="C:nucleus"/>
    <property type="evidence" value="ECO:0007669"/>
    <property type="project" value="UniProtKB-SubCell"/>
</dbReference>
<dbReference type="PANTHER" id="PTHR33124:SF57">
    <property type="entry name" value="TRANSCRIPTION FACTOR UPBEAT-LIKE PROTEIN"/>
    <property type="match status" value="1"/>
</dbReference>
<comment type="subcellular location">
    <subcellularLocation>
        <location evidence="1">Nucleus</location>
    </subcellularLocation>
</comment>
<proteinExistence type="predicted"/>
<dbReference type="Proteomes" id="UP000525078">
    <property type="component" value="Unassembled WGS sequence"/>
</dbReference>
<dbReference type="EMBL" id="JAATIP010000044">
    <property type="protein sequence ID" value="KAF4385597.1"/>
    <property type="molecule type" value="Genomic_DNA"/>
</dbReference>